<dbReference type="InterPro" id="IPR003593">
    <property type="entry name" value="AAA+_ATPase"/>
</dbReference>
<evidence type="ECO:0000256" key="4">
    <source>
        <dbReference type="SAM" id="MobiDB-lite"/>
    </source>
</evidence>
<sequence length="319" mass="34887">MIDPHESTARQQHVTSEPANGVMPPPVRRITLDRQPTVALPPSQDAVAIANAGDRSLAAAARPARGIAGPERMTIDGLSVYYGDNHAVKNVSLPIRQGEVLALIGPSGCGKTTLLRTLNRLTELTGSARREGLITLDGEDIDSLEVTEHRRRVSMVFQQPNPFPMSVFDNVAYALREQGSKRPKKKVLEPYVVDALQRAGLYDEVSSNLDHPALRLSGGQQQRLCIARALAARPEVLLMDEPCSALDPKSTNVIEELIVELRKELAIVIVTHNLQQAYRVGDHVAFMYLGDLVEYGPTDQVFDNPQAARTRDYIGGAFG</sequence>
<dbReference type="Pfam" id="PF00005">
    <property type="entry name" value="ABC_tran"/>
    <property type="match status" value="1"/>
</dbReference>
<dbReference type="GO" id="GO:0016020">
    <property type="term" value="C:membrane"/>
    <property type="evidence" value="ECO:0007669"/>
    <property type="project" value="InterPro"/>
</dbReference>
<evidence type="ECO:0000313" key="6">
    <source>
        <dbReference type="EMBL" id="CAB4343306.1"/>
    </source>
</evidence>
<keyword evidence="3" id="KW-0067">ATP-binding</keyword>
<evidence type="ECO:0000259" key="5">
    <source>
        <dbReference type="PROSITE" id="PS50893"/>
    </source>
</evidence>
<feature type="domain" description="ABC transporter" evidence="5">
    <location>
        <begin position="73"/>
        <end position="314"/>
    </location>
</feature>
<gene>
    <name evidence="6" type="ORF">UFOPK3522_00816</name>
</gene>
<dbReference type="Gene3D" id="3.40.50.300">
    <property type="entry name" value="P-loop containing nucleotide triphosphate hydrolases"/>
    <property type="match status" value="1"/>
</dbReference>
<dbReference type="GO" id="GO:0035435">
    <property type="term" value="P:phosphate ion transmembrane transport"/>
    <property type="evidence" value="ECO:0007669"/>
    <property type="project" value="InterPro"/>
</dbReference>
<proteinExistence type="predicted"/>
<dbReference type="PANTHER" id="PTHR43423:SF1">
    <property type="entry name" value="ABC TRANSPORTER I FAMILY MEMBER 17"/>
    <property type="match status" value="1"/>
</dbReference>
<dbReference type="GO" id="GO:0016887">
    <property type="term" value="F:ATP hydrolysis activity"/>
    <property type="evidence" value="ECO:0007669"/>
    <property type="project" value="InterPro"/>
</dbReference>
<dbReference type="InterPro" id="IPR005670">
    <property type="entry name" value="PstB-like"/>
</dbReference>
<accession>A0A6J5ZPS8</accession>
<dbReference type="EMBL" id="CAESAO010000058">
    <property type="protein sequence ID" value="CAB4343306.1"/>
    <property type="molecule type" value="Genomic_DNA"/>
</dbReference>
<reference evidence="6" key="1">
    <citation type="submission" date="2020-05" db="EMBL/GenBank/DDBJ databases">
        <authorList>
            <person name="Chiriac C."/>
            <person name="Salcher M."/>
            <person name="Ghai R."/>
            <person name="Kavagutti S V."/>
        </authorList>
    </citation>
    <scope>NUCLEOTIDE SEQUENCE</scope>
</reference>
<dbReference type="InterPro" id="IPR027417">
    <property type="entry name" value="P-loop_NTPase"/>
</dbReference>
<protein>
    <submittedName>
        <fullName evidence="6">Unannotated protein</fullName>
    </submittedName>
</protein>
<dbReference type="SUPFAM" id="SSF52540">
    <property type="entry name" value="P-loop containing nucleoside triphosphate hydrolases"/>
    <property type="match status" value="1"/>
</dbReference>
<name>A0A6J5ZPS8_9ZZZZ</name>
<dbReference type="CDD" id="cd03260">
    <property type="entry name" value="ABC_PstB_phosphate_transporter"/>
    <property type="match status" value="1"/>
</dbReference>
<dbReference type="InterPro" id="IPR017871">
    <property type="entry name" value="ABC_transporter-like_CS"/>
</dbReference>
<dbReference type="PANTHER" id="PTHR43423">
    <property type="entry name" value="ABC TRANSPORTER I FAMILY MEMBER 17"/>
    <property type="match status" value="1"/>
</dbReference>
<evidence type="ECO:0000256" key="2">
    <source>
        <dbReference type="ARBA" id="ARBA00022741"/>
    </source>
</evidence>
<dbReference type="PROSITE" id="PS00211">
    <property type="entry name" value="ABC_TRANSPORTER_1"/>
    <property type="match status" value="1"/>
</dbReference>
<dbReference type="InterPro" id="IPR003439">
    <property type="entry name" value="ABC_transporter-like_ATP-bd"/>
</dbReference>
<dbReference type="GO" id="GO:0005315">
    <property type="term" value="F:phosphate transmembrane transporter activity"/>
    <property type="evidence" value="ECO:0007669"/>
    <property type="project" value="InterPro"/>
</dbReference>
<dbReference type="PROSITE" id="PS50893">
    <property type="entry name" value="ABC_TRANSPORTER_2"/>
    <property type="match status" value="1"/>
</dbReference>
<dbReference type="AlphaFoldDB" id="A0A6J5ZPS8"/>
<feature type="region of interest" description="Disordered" evidence="4">
    <location>
        <begin position="1"/>
        <end position="28"/>
    </location>
</feature>
<dbReference type="SMART" id="SM00382">
    <property type="entry name" value="AAA"/>
    <property type="match status" value="1"/>
</dbReference>
<keyword evidence="2" id="KW-0547">Nucleotide-binding</keyword>
<keyword evidence="1" id="KW-0813">Transport</keyword>
<evidence type="ECO:0000256" key="3">
    <source>
        <dbReference type="ARBA" id="ARBA00022840"/>
    </source>
</evidence>
<dbReference type="GO" id="GO:0005524">
    <property type="term" value="F:ATP binding"/>
    <property type="evidence" value="ECO:0007669"/>
    <property type="project" value="UniProtKB-KW"/>
</dbReference>
<evidence type="ECO:0000256" key="1">
    <source>
        <dbReference type="ARBA" id="ARBA00022448"/>
    </source>
</evidence>
<organism evidence="6">
    <name type="scientific">freshwater metagenome</name>
    <dbReference type="NCBI Taxonomy" id="449393"/>
    <lineage>
        <taxon>unclassified sequences</taxon>
        <taxon>metagenomes</taxon>
        <taxon>ecological metagenomes</taxon>
    </lineage>
</organism>
<feature type="compositionally biased region" description="Polar residues" evidence="4">
    <location>
        <begin position="9"/>
        <end position="18"/>
    </location>
</feature>